<keyword evidence="1 3" id="KW-0378">Hydrolase</keyword>
<sequence>MTGELKTDDRAPQRRRVVGNGDIDIAVFEYGNPEAEPVVLVHGWPDTHHLWDGVIPLLAQRFHVIAYDTRGYGESSAPKQVARYRLEELATDFFAVVDAVSPDRPVHVIAHDWGSVQVWEAVCEPDADRRIASFTSISGPNLDHLAHWVRTRLSNPTPRTMWGPLTQLVSSAYTGFFMVPVLSDLVWRAFGRARSWRLFLRVVEGIPGERVHVADSLNRDMVSGLKFYRANIIARMTRPRERYTKVPVQLVVNTRDVAVRPAGYDDTGRWAADVVRHDVPFGHWLPFKNPELVVELGAAFIDDHRTR</sequence>
<dbReference type="EMBL" id="JAAGUZ010000066">
    <property type="protein sequence ID" value="NEW46975.1"/>
    <property type="molecule type" value="Genomic_DNA"/>
</dbReference>
<dbReference type="RefSeq" id="WP_163829899.1">
    <property type="nucleotide sequence ID" value="NZ_JAAGUX010000025.1"/>
</dbReference>
<gene>
    <name evidence="3" type="ORF">GV789_21360</name>
    <name evidence="4" type="ORF">GV794_15715</name>
</gene>
<dbReference type="GO" id="GO:0016787">
    <property type="term" value="F:hydrolase activity"/>
    <property type="evidence" value="ECO:0007669"/>
    <property type="project" value="UniProtKB-KW"/>
</dbReference>
<dbReference type="Proteomes" id="UP000468928">
    <property type="component" value="Unassembled WGS sequence"/>
</dbReference>
<name>A0A6P1D8F0_9NOCA</name>
<proteinExistence type="predicted"/>
<dbReference type="SUPFAM" id="SSF53474">
    <property type="entry name" value="alpha/beta-Hydrolases"/>
    <property type="match status" value="1"/>
</dbReference>
<organism evidence="3 5">
    <name type="scientific">Nocardia cyriacigeorgica</name>
    <dbReference type="NCBI Taxonomy" id="135487"/>
    <lineage>
        <taxon>Bacteria</taxon>
        <taxon>Bacillati</taxon>
        <taxon>Actinomycetota</taxon>
        <taxon>Actinomycetes</taxon>
        <taxon>Mycobacteriales</taxon>
        <taxon>Nocardiaceae</taxon>
        <taxon>Nocardia</taxon>
    </lineage>
</organism>
<dbReference type="InterPro" id="IPR000639">
    <property type="entry name" value="Epox_hydrolase-like"/>
</dbReference>
<evidence type="ECO:0000259" key="2">
    <source>
        <dbReference type="Pfam" id="PF00561"/>
    </source>
</evidence>
<keyword evidence="6" id="KW-1185">Reference proteome</keyword>
<dbReference type="Pfam" id="PF00561">
    <property type="entry name" value="Abhydrolase_1"/>
    <property type="match status" value="1"/>
</dbReference>
<evidence type="ECO:0000313" key="6">
    <source>
        <dbReference type="Proteomes" id="UP000470876"/>
    </source>
</evidence>
<evidence type="ECO:0000313" key="3">
    <source>
        <dbReference type="EMBL" id="NEW46975.1"/>
    </source>
</evidence>
<dbReference type="EMBL" id="JAAGUX010000025">
    <property type="protein sequence ID" value="NEW57092.1"/>
    <property type="molecule type" value="Genomic_DNA"/>
</dbReference>
<dbReference type="Gene3D" id="3.40.50.1820">
    <property type="entry name" value="alpha/beta hydrolase"/>
    <property type="match status" value="1"/>
</dbReference>
<evidence type="ECO:0000313" key="4">
    <source>
        <dbReference type="EMBL" id="NEW57092.1"/>
    </source>
</evidence>
<dbReference type="InterPro" id="IPR000073">
    <property type="entry name" value="AB_hydrolase_1"/>
</dbReference>
<dbReference type="Proteomes" id="UP000470876">
    <property type="component" value="Unassembled WGS sequence"/>
</dbReference>
<feature type="domain" description="AB hydrolase-1" evidence="2">
    <location>
        <begin position="37"/>
        <end position="154"/>
    </location>
</feature>
<reference evidence="5 6" key="1">
    <citation type="submission" date="2020-01" db="EMBL/GenBank/DDBJ databases">
        <title>Genetics and antimicrobial susceptibilities of Nocardia species isolated from the soil; a comparison with species isolated from humans.</title>
        <authorList>
            <person name="Carrasco G."/>
            <person name="Monzon S."/>
            <person name="Sansegundo M."/>
            <person name="Garcia E."/>
            <person name="Garrido N."/>
            <person name="Medina M.J."/>
            <person name="Villalon P."/>
            <person name="Ramirez-Arocha A.C."/>
            <person name="Jimenez P."/>
            <person name="Cuesta I."/>
            <person name="Valdezate S."/>
        </authorList>
    </citation>
    <scope>NUCLEOTIDE SEQUENCE [LARGE SCALE GENOMIC DNA]</scope>
    <source>
        <strain evidence="3 5">CNM20110639</strain>
        <strain evidence="4 6">CNM20110649</strain>
    </source>
</reference>
<dbReference type="AlphaFoldDB" id="A0A6P1D8F0"/>
<evidence type="ECO:0000313" key="5">
    <source>
        <dbReference type="Proteomes" id="UP000468928"/>
    </source>
</evidence>
<protein>
    <submittedName>
        <fullName evidence="3">Alpha/beta fold hydrolase</fullName>
    </submittedName>
</protein>
<dbReference type="PRINTS" id="PR00412">
    <property type="entry name" value="EPOXHYDRLASE"/>
</dbReference>
<dbReference type="PANTHER" id="PTHR43329">
    <property type="entry name" value="EPOXIDE HYDROLASE"/>
    <property type="match status" value="1"/>
</dbReference>
<accession>A0A6P1D8F0</accession>
<comment type="caution">
    <text evidence="3">The sequence shown here is derived from an EMBL/GenBank/DDBJ whole genome shotgun (WGS) entry which is preliminary data.</text>
</comment>
<evidence type="ECO:0000256" key="1">
    <source>
        <dbReference type="ARBA" id="ARBA00022801"/>
    </source>
</evidence>
<dbReference type="InterPro" id="IPR029058">
    <property type="entry name" value="AB_hydrolase_fold"/>
</dbReference>